<dbReference type="EMBL" id="FNBT01000001">
    <property type="protein sequence ID" value="SDF06031.1"/>
    <property type="molecule type" value="Genomic_DNA"/>
</dbReference>
<protein>
    <submittedName>
        <fullName evidence="2">Uncharacterized protein</fullName>
    </submittedName>
</protein>
<keyword evidence="1" id="KW-0812">Transmembrane</keyword>
<sequence length="63" mass="7093">MERYEHNQYSPAGQIDQWGDLAQGLKQNRPGRRRAMRMLVWLAVVLVVGLGLVYLLALSGLLA</sequence>
<dbReference type="Proteomes" id="UP000199406">
    <property type="component" value="Unassembled WGS sequence"/>
</dbReference>
<keyword evidence="3" id="KW-1185">Reference proteome</keyword>
<keyword evidence="1" id="KW-1133">Transmembrane helix</keyword>
<dbReference type="AlphaFoldDB" id="A0A1G7HZV6"/>
<feature type="transmembrane region" description="Helical" evidence="1">
    <location>
        <begin position="39"/>
        <end position="62"/>
    </location>
</feature>
<dbReference type="STRING" id="1550231.SAMN05660662_0925"/>
<reference evidence="3" key="1">
    <citation type="submission" date="2016-10" db="EMBL/GenBank/DDBJ databases">
        <authorList>
            <person name="Varghese N."/>
            <person name="Submissions S."/>
        </authorList>
    </citation>
    <scope>NUCLEOTIDE SEQUENCE [LARGE SCALE GENOMIC DNA]</scope>
    <source>
        <strain evidence="3">DSM 44268</strain>
    </source>
</reference>
<keyword evidence="1" id="KW-0472">Membrane</keyword>
<accession>A0A1G7HZV6</accession>
<evidence type="ECO:0000313" key="2">
    <source>
        <dbReference type="EMBL" id="SDF06031.1"/>
    </source>
</evidence>
<proteinExistence type="predicted"/>
<dbReference type="OrthoDB" id="4951104at2"/>
<organism evidence="2 3">
    <name type="scientific">Blastococcus aurantiacus</name>
    <dbReference type="NCBI Taxonomy" id="1550231"/>
    <lineage>
        <taxon>Bacteria</taxon>
        <taxon>Bacillati</taxon>
        <taxon>Actinomycetota</taxon>
        <taxon>Actinomycetes</taxon>
        <taxon>Geodermatophilales</taxon>
        <taxon>Geodermatophilaceae</taxon>
        <taxon>Blastococcus</taxon>
    </lineage>
</organism>
<evidence type="ECO:0000256" key="1">
    <source>
        <dbReference type="SAM" id="Phobius"/>
    </source>
</evidence>
<dbReference type="RefSeq" id="WP_091763868.1">
    <property type="nucleotide sequence ID" value="NZ_FNBT01000001.1"/>
</dbReference>
<gene>
    <name evidence="2" type="ORF">SAMN05660662_0925</name>
</gene>
<evidence type="ECO:0000313" key="3">
    <source>
        <dbReference type="Proteomes" id="UP000199406"/>
    </source>
</evidence>
<name>A0A1G7HZV6_9ACTN</name>